<dbReference type="HAMAP" id="MF_00902">
    <property type="entry name" value="TatC"/>
    <property type="match status" value="1"/>
</dbReference>
<feature type="transmembrane region" description="Helical" evidence="5">
    <location>
        <begin position="125"/>
        <end position="149"/>
    </location>
</feature>
<keyword evidence="5" id="KW-0813">Transport</keyword>
<keyword evidence="2 5" id="KW-0812">Transmembrane</keyword>
<proteinExistence type="inferred from homology"/>
<feature type="transmembrane region" description="Helical" evidence="5">
    <location>
        <begin position="169"/>
        <end position="199"/>
    </location>
</feature>
<comment type="subcellular location">
    <subcellularLocation>
        <location evidence="5">Cell membrane</location>
        <topology evidence="5">Multi-pass membrane protein</topology>
    </subcellularLocation>
    <subcellularLocation>
        <location evidence="1">Membrane</location>
        <topology evidence="1">Multi-pass membrane protein</topology>
    </subcellularLocation>
</comment>
<dbReference type="GO" id="GO:0043953">
    <property type="term" value="P:protein transport by the Tat complex"/>
    <property type="evidence" value="ECO:0007669"/>
    <property type="project" value="UniProtKB-UniRule"/>
</dbReference>
<dbReference type="GO" id="GO:0065002">
    <property type="term" value="P:intracellular protein transmembrane transport"/>
    <property type="evidence" value="ECO:0007669"/>
    <property type="project" value="TreeGrafter"/>
</dbReference>
<keyword evidence="4 5" id="KW-0472">Membrane</keyword>
<evidence type="ECO:0000313" key="6">
    <source>
        <dbReference type="EMBL" id="GIP16342.1"/>
    </source>
</evidence>
<protein>
    <recommendedName>
        <fullName evidence="5">Sec-independent protein translocase protein TatC</fullName>
    </recommendedName>
</protein>
<sequence length="273" mass="31359">MSMESHAKRLGSATSKLVSEQGLMSLVEHLTELRRRLIYVLIVLFIALVGGLVIAKPTFQFLLHQRPANGTLELHTFSFWDGIGIYMQIAFVSALIVTIPFIVYQLWLFVKPALHPHEQRSTLKYVPFALILALLGLSFAYFVVFPLAFDFTRSVSQNLGLQETFGVVQYFQFMFGIILPITVLFEMPLLIMFLTAIRIVNPIRLKKMRRLAYFIMSVIGVCITPPDFISDILVIIPLIVLYEISVWMSNTIYKKQLMKDAEWEEQYKAAEQQ</sequence>
<dbReference type="EMBL" id="BOSE01000003">
    <property type="protein sequence ID" value="GIP16342.1"/>
    <property type="molecule type" value="Genomic_DNA"/>
</dbReference>
<dbReference type="AlphaFoldDB" id="A0A920CTV5"/>
<evidence type="ECO:0000256" key="5">
    <source>
        <dbReference type="HAMAP-Rule" id="MF_00902"/>
    </source>
</evidence>
<name>A0A920CTV5_9BACL</name>
<evidence type="ECO:0000256" key="4">
    <source>
        <dbReference type="ARBA" id="ARBA00023136"/>
    </source>
</evidence>
<feature type="transmembrane region" description="Helical" evidence="5">
    <location>
        <begin position="235"/>
        <end position="253"/>
    </location>
</feature>
<keyword evidence="5" id="KW-1003">Cell membrane</keyword>
<evidence type="ECO:0000313" key="7">
    <source>
        <dbReference type="Proteomes" id="UP000683139"/>
    </source>
</evidence>
<dbReference type="PRINTS" id="PR01840">
    <property type="entry name" value="TATCFAMILY"/>
</dbReference>
<comment type="function">
    <text evidence="5">Part of the twin-arginine translocation (Tat) system that transports large folded proteins containing a characteristic twin-arginine motif in their signal peptide across membranes.</text>
</comment>
<comment type="subunit">
    <text evidence="5">Forms a complex with TatA.</text>
</comment>
<dbReference type="PANTHER" id="PTHR30371">
    <property type="entry name" value="SEC-INDEPENDENT PROTEIN TRANSLOCASE PROTEIN TATC"/>
    <property type="match status" value="1"/>
</dbReference>
<dbReference type="Pfam" id="PF00902">
    <property type="entry name" value="TatC"/>
    <property type="match status" value="1"/>
</dbReference>
<dbReference type="InterPro" id="IPR002033">
    <property type="entry name" value="TatC"/>
</dbReference>
<evidence type="ECO:0000256" key="3">
    <source>
        <dbReference type="ARBA" id="ARBA00022989"/>
    </source>
</evidence>
<dbReference type="RefSeq" id="WP_246563390.1">
    <property type="nucleotide sequence ID" value="NZ_BOSE01000003.1"/>
</dbReference>
<dbReference type="NCBIfam" id="TIGR00945">
    <property type="entry name" value="tatC"/>
    <property type="match status" value="1"/>
</dbReference>
<organism evidence="6 7">
    <name type="scientific">Paenibacillus montaniterrae</name>
    <dbReference type="NCBI Taxonomy" id="429341"/>
    <lineage>
        <taxon>Bacteria</taxon>
        <taxon>Bacillati</taxon>
        <taxon>Bacillota</taxon>
        <taxon>Bacilli</taxon>
        <taxon>Bacillales</taxon>
        <taxon>Paenibacillaceae</taxon>
        <taxon>Paenibacillus</taxon>
    </lineage>
</organism>
<feature type="transmembrane region" description="Helical" evidence="5">
    <location>
        <begin position="211"/>
        <end position="229"/>
    </location>
</feature>
<keyword evidence="5" id="KW-0653">Protein transport</keyword>
<comment type="caution">
    <text evidence="6">The sequence shown here is derived from an EMBL/GenBank/DDBJ whole genome shotgun (WGS) entry which is preliminary data.</text>
</comment>
<dbReference type="Proteomes" id="UP000683139">
    <property type="component" value="Unassembled WGS sequence"/>
</dbReference>
<keyword evidence="7" id="KW-1185">Reference proteome</keyword>
<dbReference type="GO" id="GO:0033281">
    <property type="term" value="C:TAT protein transport complex"/>
    <property type="evidence" value="ECO:0007669"/>
    <property type="project" value="UniProtKB-UniRule"/>
</dbReference>
<evidence type="ECO:0000256" key="2">
    <source>
        <dbReference type="ARBA" id="ARBA00022692"/>
    </source>
</evidence>
<gene>
    <name evidence="6" type="primary">tatC2</name>
    <name evidence="5" type="synonym">tatC</name>
    <name evidence="6" type="ORF">J40TS1_19840</name>
</gene>
<comment type="similarity">
    <text evidence="5">Belongs to the TatC family.</text>
</comment>
<keyword evidence="3 5" id="KW-1133">Transmembrane helix</keyword>
<reference evidence="6" key="1">
    <citation type="submission" date="2021-03" db="EMBL/GenBank/DDBJ databases">
        <title>Antimicrobial resistance genes in bacteria isolated from Japanese honey, and their potential for conferring macrolide and lincosamide resistance in the American foulbrood pathogen Paenibacillus larvae.</title>
        <authorList>
            <person name="Okamoto M."/>
            <person name="Kumagai M."/>
            <person name="Kanamori H."/>
            <person name="Takamatsu D."/>
        </authorList>
    </citation>
    <scope>NUCLEOTIDE SEQUENCE</scope>
    <source>
        <strain evidence="6">J40TS1</strain>
    </source>
</reference>
<accession>A0A920CTV5</accession>
<dbReference type="PANTHER" id="PTHR30371:SF4">
    <property type="entry name" value="SEC-INDEPENDENT PROTEIN TRANSLOCASE PROTEIN TATCD"/>
    <property type="match status" value="1"/>
</dbReference>
<feature type="transmembrane region" description="Helical" evidence="5">
    <location>
        <begin position="83"/>
        <end position="104"/>
    </location>
</feature>
<evidence type="ECO:0000256" key="1">
    <source>
        <dbReference type="ARBA" id="ARBA00004141"/>
    </source>
</evidence>
<keyword evidence="5" id="KW-0811">Translocation</keyword>
<dbReference type="GO" id="GO:0009977">
    <property type="term" value="F:proton motive force dependent protein transmembrane transporter activity"/>
    <property type="evidence" value="ECO:0007669"/>
    <property type="project" value="TreeGrafter"/>
</dbReference>
<feature type="transmembrane region" description="Helical" evidence="5">
    <location>
        <begin position="37"/>
        <end position="63"/>
    </location>
</feature>